<dbReference type="EMBL" id="JAOPGA020000036">
    <property type="protein sequence ID" value="KAL0476418.1"/>
    <property type="molecule type" value="Genomic_DNA"/>
</dbReference>
<reference evidence="1 2" key="1">
    <citation type="submission" date="2024-03" db="EMBL/GenBank/DDBJ databases">
        <title>The Acrasis kona genome and developmental transcriptomes reveal deep origins of eukaryotic multicellular pathways.</title>
        <authorList>
            <person name="Sheikh S."/>
            <person name="Fu C.-J."/>
            <person name="Brown M.W."/>
            <person name="Baldauf S.L."/>
        </authorList>
    </citation>
    <scope>NUCLEOTIDE SEQUENCE [LARGE SCALE GENOMIC DNA]</scope>
    <source>
        <strain evidence="1 2">ATCC MYA-3509</strain>
    </source>
</reference>
<dbReference type="Proteomes" id="UP001431209">
    <property type="component" value="Unassembled WGS sequence"/>
</dbReference>
<organism evidence="1 2">
    <name type="scientific">Acrasis kona</name>
    <dbReference type="NCBI Taxonomy" id="1008807"/>
    <lineage>
        <taxon>Eukaryota</taxon>
        <taxon>Discoba</taxon>
        <taxon>Heterolobosea</taxon>
        <taxon>Tetramitia</taxon>
        <taxon>Eutetramitia</taxon>
        <taxon>Acrasidae</taxon>
        <taxon>Acrasis</taxon>
    </lineage>
</organism>
<name>A0AAW2YGU6_9EUKA</name>
<evidence type="ECO:0000313" key="2">
    <source>
        <dbReference type="Proteomes" id="UP001431209"/>
    </source>
</evidence>
<dbReference type="AlphaFoldDB" id="A0AAW2YGU6"/>
<sequence>MDRDGTVPNNTREIKPIVFLILENDFFEKHRRDFKININPYIAHRNNEKIMGVPHNNKSTFLQSKLEAFVEENKNHPGPVVVLINVYQHDENHDDIEVSPNGLWNGSKHFKGLKQILNINAGGKYYIACGQWFDTNFTDELKRLQNSNVEVVALSTMGNHIPVIEFFRRLLFTNPND</sequence>
<comment type="caution">
    <text evidence="1">The sequence shown here is derived from an EMBL/GenBank/DDBJ whole genome shotgun (WGS) entry which is preliminary data.</text>
</comment>
<protein>
    <submittedName>
        <fullName evidence="1">LAC12</fullName>
    </submittedName>
</protein>
<gene>
    <name evidence="1" type="ORF">AKO1_006284</name>
</gene>
<keyword evidence="2" id="KW-1185">Reference proteome</keyword>
<proteinExistence type="predicted"/>
<evidence type="ECO:0000313" key="1">
    <source>
        <dbReference type="EMBL" id="KAL0476418.1"/>
    </source>
</evidence>
<accession>A0AAW2YGU6</accession>